<dbReference type="InterPro" id="IPR016833">
    <property type="entry name" value="Put_Na-Bile_cotransptr"/>
</dbReference>
<proteinExistence type="predicted"/>
<feature type="transmembrane region" description="Helical" evidence="1">
    <location>
        <begin position="267"/>
        <end position="289"/>
    </location>
</feature>
<dbReference type="AlphaFoldDB" id="D6ZBP2"/>
<evidence type="ECO:0000313" key="3">
    <source>
        <dbReference type="Proteomes" id="UP000002247"/>
    </source>
</evidence>
<dbReference type="EMBL" id="CP001958">
    <property type="protein sequence ID" value="ADG98994.1"/>
    <property type="molecule type" value="Genomic_DNA"/>
</dbReference>
<name>D6ZBP2_SEGRD</name>
<dbReference type="RefSeq" id="WP_013139443.1">
    <property type="nucleotide sequence ID" value="NC_014168.1"/>
</dbReference>
<dbReference type="GO" id="GO:0005886">
    <property type="term" value="C:plasma membrane"/>
    <property type="evidence" value="ECO:0007669"/>
    <property type="project" value="TreeGrafter"/>
</dbReference>
<dbReference type="Proteomes" id="UP000002247">
    <property type="component" value="Chromosome"/>
</dbReference>
<feature type="transmembrane region" description="Helical" evidence="1">
    <location>
        <begin position="105"/>
        <end position="123"/>
    </location>
</feature>
<dbReference type="Pfam" id="PF13593">
    <property type="entry name" value="SBF_like"/>
    <property type="match status" value="1"/>
</dbReference>
<organism evidence="2 3">
    <name type="scientific">Segniliparus rotundus (strain ATCC BAA-972 / CDC 1076 / CIP 108378 / DSM 44985 / JCM 13578)</name>
    <dbReference type="NCBI Taxonomy" id="640132"/>
    <lineage>
        <taxon>Bacteria</taxon>
        <taxon>Bacillati</taxon>
        <taxon>Actinomycetota</taxon>
        <taxon>Actinomycetes</taxon>
        <taxon>Mycobacteriales</taxon>
        <taxon>Segniliparaceae</taxon>
        <taxon>Segniliparus</taxon>
    </lineage>
</organism>
<dbReference type="KEGG" id="srt:Srot_2557"/>
<feature type="transmembrane region" description="Helical" evidence="1">
    <location>
        <begin position="12"/>
        <end position="31"/>
    </location>
</feature>
<keyword evidence="3" id="KW-1185">Reference proteome</keyword>
<dbReference type="PANTHER" id="PTHR18640">
    <property type="entry name" value="SOLUTE CARRIER FAMILY 10 MEMBER 7"/>
    <property type="match status" value="1"/>
</dbReference>
<dbReference type="STRING" id="640132.Srot_2557"/>
<dbReference type="eggNOG" id="COG0385">
    <property type="taxonomic scope" value="Bacteria"/>
</dbReference>
<feature type="transmembrane region" description="Helical" evidence="1">
    <location>
        <begin position="37"/>
        <end position="59"/>
    </location>
</feature>
<feature type="transmembrane region" description="Helical" evidence="1">
    <location>
        <begin position="71"/>
        <end position="93"/>
    </location>
</feature>
<evidence type="ECO:0000313" key="2">
    <source>
        <dbReference type="EMBL" id="ADG98994.1"/>
    </source>
</evidence>
<feature type="transmembrane region" description="Helical" evidence="1">
    <location>
        <begin position="233"/>
        <end position="255"/>
    </location>
</feature>
<keyword evidence="1" id="KW-0812">Transmembrane</keyword>
<keyword evidence="1" id="KW-1133">Transmembrane helix</keyword>
<dbReference type="Gene3D" id="1.20.1530.20">
    <property type="match status" value="1"/>
</dbReference>
<dbReference type="PIRSF" id="PIRSF026166">
    <property type="entry name" value="UCP026166"/>
    <property type="match status" value="1"/>
</dbReference>
<dbReference type="InterPro" id="IPR038770">
    <property type="entry name" value="Na+/solute_symporter_sf"/>
</dbReference>
<evidence type="ECO:0000256" key="1">
    <source>
        <dbReference type="SAM" id="Phobius"/>
    </source>
</evidence>
<dbReference type="OrthoDB" id="9792271at2"/>
<keyword evidence="1" id="KW-0472">Membrane</keyword>
<feature type="transmembrane region" description="Helical" evidence="1">
    <location>
        <begin position="130"/>
        <end position="156"/>
    </location>
</feature>
<dbReference type="PANTHER" id="PTHR18640:SF5">
    <property type="entry name" value="SODIUM_BILE ACID COTRANSPORTER 7"/>
    <property type="match status" value="1"/>
</dbReference>
<dbReference type="HOGENOM" id="CLU_039013_1_0_11"/>
<sequence length="332" mass="35148">MISRLRRFVPVDNFFIAILVVVVVASFFPASGAAASALHWATTFAIALLFFLYGARLSPAQAWAGLKNWKLHLMVLSCTFVIFPLLGLCAEALPGSVLPTELRQGFLYLTLTPSTVQSSIAFCSIAGGDIAAAVVAASLSSLLGVFLTPALVIVVFGAQDVAVSWGSVLDVVFQLLLPFILGQFSRRFIGDWVAAHARRLKLVDQGSVLLVVYTAFSLGVTEGVWRRVSAADLAVLALDCAVLLAVVLGATALAGKALRFSYGERMVLLFCGSKKSLAAGLPIAGVLFGPSQLGLVVLPLMLFHQIQLLVCTVIAGRLGKRHVSGQRPPSPS</sequence>
<feature type="transmembrane region" description="Helical" evidence="1">
    <location>
        <begin position="202"/>
        <end position="221"/>
    </location>
</feature>
<gene>
    <name evidence="2" type="ordered locus">Srot_2557</name>
</gene>
<reference evidence="2 3" key="1">
    <citation type="journal article" date="2010" name="Stand. Genomic Sci.">
        <title>Complete genome sequence of Segniliparus rotundus type strain (CDC 1076).</title>
        <authorList>
            <person name="Sikorski J."/>
            <person name="Lapidus A."/>
            <person name="Copeland A."/>
            <person name="Misra M."/>
            <person name="Glavina Del Rio T."/>
            <person name="Nolan M."/>
            <person name="Lucas S."/>
            <person name="Chen F."/>
            <person name="Tice H."/>
            <person name="Cheng J.F."/>
            <person name="Jando M."/>
            <person name="Schneider S."/>
            <person name="Bruce D."/>
            <person name="Goodwin L."/>
            <person name="Pitluck S."/>
            <person name="Liolios K."/>
            <person name="Mikhailova N."/>
            <person name="Pati A."/>
            <person name="Ivanova N."/>
            <person name="Mavromatis K."/>
            <person name="Chen A."/>
            <person name="Palaniappan K."/>
            <person name="Chertkov O."/>
            <person name="Land M."/>
            <person name="Hauser L."/>
            <person name="Chang Y.J."/>
            <person name="Jeffries C.D."/>
            <person name="Brettin T."/>
            <person name="Detter J.C."/>
            <person name="Han C."/>
            <person name="Rohde M."/>
            <person name="Goker M."/>
            <person name="Bristow J."/>
            <person name="Eisen J.A."/>
            <person name="Markowitz V."/>
            <person name="Hugenholtz P."/>
            <person name="Kyrpides N.C."/>
            <person name="Klenk H.P."/>
        </authorList>
    </citation>
    <scope>NUCLEOTIDE SEQUENCE [LARGE SCALE GENOMIC DNA]</scope>
    <source>
        <strain evidence="3">ATCC BAA-972 / CDC 1076 / CIP 108378 / DSM 44985 / JCM 13578</strain>
    </source>
</reference>
<protein>
    <submittedName>
        <fullName evidence="2">Bile acid:sodium symporter</fullName>
    </submittedName>
</protein>
<accession>D6ZBP2</accession>
<feature type="transmembrane region" description="Helical" evidence="1">
    <location>
        <begin position="162"/>
        <end position="181"/>
    </location>
</feature>